<comment type="caution">
    <text evidence="2">The sequence shown here is derived from an EMBL/GenBank/DDBJ whole genome shotgun (WGS) entry which is preliminary data.</text>
</comment>
<evidence type="ECO:0000313" key="3">
    <source>
        <dbReference type="Proteomes" id="UP001500791"/>
    </source>
</evidence>
<evidence type="ECO:0000313" key="2">
    <source>
        <dbReference type="EMBL" id="GAA0393082.1"/>
    </source>
</evidence>
<evidence type="ECO:0000256" key="1">
    <source>
        <dbReference type="SAM" id="MobiDB-lite"/>
    </source>
</evidence>
<keyword evidence="3" id="KW-1185">Reference proteome</keyword>
<reference evidence="3" key="1">
    <citation type="journal article" date="2019" name="Int. J. Syst. Evol. Microbiol.">
        <title>The Global Catalogue of Microorganisms (GCM) 10K type strain sequencing project: providing services to taxonomists for standard genome sequencing and annotation.</title>
        <authorList>
            <consortium name="The Broad Institute Genomics Platform"/>
            <consortium name="The Broad Institute Genome Sequencing Center for Infectious Disease"/>
            <person name="Wu L."/>
            <person name="Ma J."/>
        </authorList>
    </citation>
    <scope>NUCLEOTIDE SEQUENCE [LARGE SCALE GENOMIC DNA]</scope>
    <source>
        <strain evidence="3">JCM 13476</strain>
    </source>
</reference>
<feature type="compositionally biased region" description="Low complexity" evidence="1">
    <location>
        <begin position="136"/>
        <end position="145"/>
    </location>
</feature>
<feature type="compositionally biased region" description="Basic and acidic residues" evidence="1">
    <location>
        <begin position="122"/>
        <end position="134"/>
    </location>
</feature>
<dbReference type="Proteomes" id="UP001500791">
    <property type="component" value="Unassembled WGS sequence"/>
</dbReference>
<sequence>MRKQSLLWGGIAFAALAAGIAWAGITVLGGSNEPAANPDGAALRVDVVAPKEPELANSGGQLGVGELANGYDHTETMSRIQTPEETGEDIDTSWDDDNWNYSDGTGPATRPAPSPAPSNDAMDDKKPLPVEKTVKVTKVPSGYEG</sequence>
<gene>
    <name evidence="2" type="ORF">GCM10009093_19570</name>
</gene>
<organism evidence="2 3">
    <name type="scientific">Brevundimonas terrae</name>
    <dbReference type="NCBI Taxonomy" id="363631"/>
    <lineage>
        <taxon>Bacteria</taxon>
        <taxon>Pseudomonadati</taxon>
        <taxon>Pseudomonadota</taxon>
        <taxon>Alphaproteobacteria</taxon>
        <taxon>Caulobacterales</taxon>
        <taxon>Caulobacteraceae</taxon>
        <taxon>Brevundimonas</taxon>
    </lineage>
</organism>
<name>A0ABP3I8L7_9CAUL</name>
<dbReference type="EMBL" id="BAAAEJ010000007">
    <property type="protein sequence ID" value="GAA0393082.1"/>
    <property type="molecule type" value="Genomic_DNA"/>
</dbReference>
<feature type="compositionally biased region" description="Acidic residues" evidence="1">
    <location>
        <begin position="85"/>
        <end position="98"/>
    </location>
</feature>
<proteinExistence type="predicted"/>
<dbReference type="RefSeq" id="WP_167177236.1">
    <property type="nucleotide sequence ID" value="NZ_BAAAEJ010000007.1"/>
</dbReference>
<protein>
    <submittedName>
        <fullName evidence="2">Uncharacterized protein</fullName>
    </submittedName>
</protein>
<accession>A0ABP3I8L7</accession>
<feature type="region of interest" description="Disordered" evidence="1">
    <location>
        <begin position="75"/>
        <end position="145"/>
    </location>
</feature>